<accession>A0AAV3SBU8</accession>
<dbReference type="SUPFAM" id="SSF50249">
    <property type="entry name" value="Nucleic acid-binding proteins"/>
    <property type="match status" value="1"/>
</dbReference>
<evidence type="ECO:0008006" key="4">
    <source>
        <dbReference type="Google" id="ProtNLM"/>
    </source>
</evidence>
<feature type="region of interest" description="Disordered" evidence="1">
    <location>
        <begin position="416"/>
        <end position="480"/>
    </location>
</feature>
<proteinExistence type="predicted"/>
<sequence length="480" mass="53081">MNVVTAADGDASPVQRTVRGDEALKVLPMSSESYSSKTVSVAQDDNDAGAETATERCATRFRERGNTRTNDHVTPADAFTAPTSVTQREGESGLGRDNIALDVREDDEGGVTSPVASQVASDEILAQVGATESGQPTVTSKQRELDIETEQGENVVYMGNFDFAETDDDPYDWTCAFDEERRTLEQEERAAGVEAEFDRHHDRAHAAHERGEEPEQATAAATKRLAQSWLPDPRGTTVEEVREEMEAEAAKPHPRERTSKEVAGTIYTEAKRIREQYAEACPDVHLIAKDIAQRVAAGDELNEAILAADEHAGSTKPISGQRQYIANISKWQWDATIEGEVVTLWEPNDPASQQQVGLVDDGSGQQCKVTVWNNSYEETILHEGDRVRIIDGEPDRYNGQPTLAVSGRTEIRVLEEGDGPAPQGARWYNPPSFDEPSMEEIHRRRTYRHRNPERGFSANPNERFARGDTTIGVEEFISSE</sequence>
<feature type="region of interest" description="Disordered" evidence="1">
    <location>
        <begin position="202"/>
        <end position="225"/>
    </location>
</feature>
<dbReference type="Gene3D" id="2.40.50.140">
    <property type="entry name" value="Nucleic acid-binding proteins"/>
    <property type="match status" value="1"/>
</dbReference>
<dbReference type="CDD" id="cd04491">
    <property type="entry name" value="SoSSB_OBF"/>
    <property type="match status" value="1"/>
</dbReference>
<reference evidence="2" key="1">
    <citation type="journal article" date="2014" name="Int. J. Syst. Evol. Microbiol.">
        <title>Complete genome sequence of Corynebacterium casei LMG S-19264T (=DSM 44701T), isolated from a smear-ripened cheese.</title>
        <authorList>
            <consortium name="US DOE Joint Genome Institute (JGI-PGF)"/>
            <person name="Walter F."/>
            <person name="Albersmeier A."/>
            <person name="Kalinowski J."/>
            <person name="Ruckert C."/>
        </authorList>
    </citation>
    <scope>NUCLEOTIDE SEQUENCE</scope>
    <source>
        <strain evidence="2">JCM 12289</strain>
    </source>
</reference>
<protein>
    <recommendedName>
        <fullName evidence="4">DNA-binding protein</fullName>
    </recommendedName>
</protein>
<feature type="compositionally biased region" description="Basic and acidic residues" evidence="1">
    <location>
        <begin position="202"/>
        <end position="213"/>
    </location>
</feature>
<name>A0AAV3SBU8_HALDO</name>
<dbReference type="InterPro" id="IPR012340">
    <property type="entry name" value="NA-bd_OB-fold"/>
</dbReference>
<gene>
    <name evidence="2" type="ORF">GCM10008985_00450</name>
</gene>
<reference evidence="2" key="2">
    <citation type="submission" date="2023-12" db="EMBL/GenBank/DDBJ databases">
        <authorList>
            <person name="Sun Q."/>
            <person name="Inoue M."/>
        </authorList>
    </citation>
    <scope>NUCLEOTIDE SEQUENCE</scope>
    <source>
        <strain evidence="2">JCM 12289</strain>
    </source>
</reference>
<organism evidence="2 3">
    <name type="scientific">Halococcus dombrowskii</name>
    <dbReference type="NCBI Taxonomy" id="179637"/>
    <lineage>
        <taxon>Archaea</taxon>
        <taxon>Methanobacteriati</taxon>
        <taxon>Methanobacteriota</taxon>
        <taxon>Stenosarchaea group</taxon>
        <taxon>Halobacteria</taxon>
        <taxon>Halobacteriales</taxon>
        <taxon>Halococcaceae</taxon>
        <taxon>Halococcus</taxon>
    </lineage>
</organism>
<evidence type="ECO:0000313" key="3">
    <source>
        <dbReference type="Proteomes" id="UP001500962"/>
    </source>
</evidence>
<evidence type="ECO:0000313" key="2">
    <source>
        <dbReference type="EMBL" id="GAA0449015.1"/>
    </source>
</evidence>
<dbReference type="Proteomes" id="UP001500962">
    <property type="component" value="Unassembled WGS sequence"/>
</dbReference>
<dbReference type="AlphaFoldDB" id="A0AAV3SBU8"/>
<feature type="compositionally biased region" description="Basic and acidic residues" evidence="1">
    <location>
        <begin position="53"/>
        <end position="71"/>
    </location>
</feature>
<dbReference type="EMBL" id="BAAADN010000001">
    <property type="protein sequence ID" value="GAA0449015.1"/>
    <property type="molecule type" value="Genomic_DNA"/>
</dbReference>
<feature type="region of interest" description="Disordered" evidence="1">
    <location>
        <begin position="1"/>
        <end position="97"/>
    </location>
</feature>
<feature type="compositionally biased region" description="Low complexity" evidence="1">
    <location>
        <begin position="30"/>
        <end position="40"/>
    </location>
</feature>
<evidence type="ECO:0000256" key="1">
    <source>
        <dbReference type="SAM" id="MobiDB-lite"/>
    </source>
</evidence>
<comment type="caution">
    <text evidence="2">The sequence shown here is derived from an EMBL/GenBank/DDBJ whole genome shotgun (WGS) entry which is preliminary data.</text>
</comment>